<sequence length="163" mass="18255">MRTDFDFGPLFRSTVGFDRMFDLLRGAAQIGHLENYPPCDIERIGEDGYRVTLAVAGFSREELAVTAQQNLLVVSGEKRVEGSNSPAQPNLLYRGIAARSFERRFELADHVHVLGADLSNGLLSIELRRELPEAMRPRRIRIGCSQEPRYQIEGQASGDRHAA</sequence>
<reference evidence="5 6" key="1">
    <citation type="submission" date="2020-09" db="EMBL/GenBank/DDBJ databases">
        <title>Roseomonas.</title>
        <authorList>
            <person name="Zhu W."/>
        </authorList>
    </citation>
    <scope>NUCLEOTIDE SEQUENCE [LARGE SCALE GENOMIC DNA]</scope>
    <source>
        <strain evidence="5 6">1311</strain>
    </source>
</reference>
<evidence type="ECO:0000256" key="1">
    <source>
        <dbReference type="ARBA" id="ARBA00023016"/>
    </source>
</evidence>
<feature type="domain" description="SHSP" evidence="4">
    <location>
        <begin position="30"/>
        <end position="145"/>
    </location>
</feature>
<accession>A0ABS3KCK5</accession>
<dbReference type="PANTHER" id="PTHR47062">
    <property type="match status" value="1"/>
</dbReference>
<dbReference type="Proteomes" id="UP001518990">
    <property type="component" value="Unassembled WGS sequence"/>
</dbReference>
<evidence type="ECO:0000256" key="3">
    <source>
        <dbReference type="RuleBase" id="RU003616"/>
    </source>
</evidence>
<dbReference type="PANTHER" id="PTHR47062:SF1">
    <property type="entry name" value="SMALL HEAT SHOCK PROTEIN IBPA"/>
    <property type="match status" value="1"/>
</dbReference>
<comment type="similarity">
    <text evidence="2 3">Belongs to the small heat shock protein (HSP20) family.</text>
</comment>
<gene>
    <name evidence="5" type="ORF">IAI60_11335</name>
</gene>
<dbReference type="EMBL" id="JACTNF010000010">
    <property type="protein sequence ID" value="MBO1075202.1"/>
    <property type="molecule type" value="Genomic_DNA"/>
</dbReference>
<dbReference type="PROSITE" id="PS01031">
    <property type="entry name" value="SHSP"/>
    <property type="match status" value="1"/>
</dbReference>
<evidence type="ECO:0000259" key="4">
    <source>
        <dbReference type="PROSITE" id="PS01031"/>
    </source>
</evidence>
<dbReference type="InterPro" id="IPR002068">
    <property type="entry name" value="A-crystallin/Hsp20_dom"/>
</dbReference>
<proteinExistence type="inferred from homology"/>
<dbReference type="SUPFAM" id="SSF49764">
    <property type="entry name" value="HSP20-like chaperones"/>
    <property type="match status" value="1"/>
</dbReference>
<dbReference type="InterPro" id="IPR037913">
    <property type="entry name" value="ACD_IbpA/B"/>
</dbReference>
<protein>
    <submittedName>
        <fullName evidence="5">Hsp20 family protein</fullName>
    </submittedName>
</protein>
<comment type="caution">
    <text evidence="5">The sequence shown here is derived from an EMBL/GenBank/DDBJ whole genome shotgun (WGS) entry which is preliminary data.</text>
</comment>
<dbReference type="Gene3D" id="2.60.40.790">
    <property type="match status" value="1"/>
</dbReference>
<dbReference type="RefSeq" id="WP_207447285.1">
    <property type="nucleotide sequence ID" value="NZ_CP061091.1"/>
</dbReference>
<dbReference type="Pfam" id="PF00011">
    <property type="entry name" value="HSP20"/>
    <property type="match status" value="1"/>
</dbReference>
<keyword evidence="6" id="KW-1185">Reference proteome</keyword>
<dbReference type="InterPro" id="IPR008978">
    <property type="entry name" value="HSP20-like_chaperone"/>
</dbReference>
<evidence type="ECO:0000313" key="5">
    <source>
        <dbReference type="EMBL" id="MBO1075202.1"/>
    </source>
</evidence>
<name>A0ABS3KCK5_9PROT</name>
<evidence type="ECO:0000256" key="2">
    <source>
        <dbReference type="PROSITE-ProRule" id="PRU00285"/>
    </source>
</evidence>
<evidence type="ECO:0000313" key="6">
    <source>
        <dbReference type="Proteomes" id="UP001518990"/>
    </source>
</evidence>
<dbReference type="CDD" id="cd06470">
    <property type="entry name" value="ACD_IbpA-B_like"/>
    <property type="match status" value="1"/>
</dbReference>
<organism evidence="5 6">
    <name type="scientific">Roseomonas marmotae</name>
    <dbReference type="NCBI Taxonomy" id="2768161"/>
    <lineage>
        <taxon>Bacteria</taxon>
        <taxon>Pseudomonadati</taxon>
        <taxon>Pseudomonadota</taxon>
        <taxon>Alphaproteobacteria</taxon>
        <taxon>Acetobacterales</taxon>
        <taxon>Roseomonadaceae</taxon>
        <taxon>Roseomonas</taxon>
    </lineage>
</organism>
<keyword evidence="1" id="KW-0346">Stress response</keyword>